<dbReference type="InterPro" id="IPR001304">
    <property type="entry name" value="C-type_lectin-like"/>
</dbReference>
<name>A0ABD1IVI5_9TELE</name>
<evidence type="ECO:0000313" key="3">
    <source>
        <dbReference type="Proteomes" id="UP001591681"/>
    </source>
</evidence>
<gene>
    <name evidence="2" type="ORF">ACEWY4_024633</name>
</gene>
<feature type="domain" description="C-type lectin" evidence="1">
    <location>
        <begin position="1"/>
        <end position="102"/>
    </location>
</feature>
<dbReference type="AlphaFoldDB" id="A0ABD1IVI5"/>
<dbReference type="Gene3D" id="3.10.100.10">
    <property type="entry name" value="Mannose-Binding Protein A, subunit A"/>
    <property type="match status" value="1"/>
</dbReference>
<reference evidence="2 3" key="1">
    <citation type="submission" date="2024-09" db="EMBL/GenBank/DDBJ databases">
        <title>A chromosome-level genome assembly of Gray's grenadier anchovy, Coilia grayii.</title>
        <authorList>
            <person name="Fu Z."/>
        </authorList>
    </citation>
    <scope>NUCLEOTIDE SEQUENCE [LARGE SCALE GENOMIC DNA]</scope>
    <source>
        <strain evidence="2">G4</strain>
        <tissue evidence="2">Muscle</tissue>
    </source>
</reference>
<dbReference type="Proteomes" id="UP001591681">
    <property type="component" value="Unassembled WGS sequence"/>
</dbReference>
<dbReference type="InterPro" id="IPR016186">
    <property type="entry name" value="C-type_lectin-like/link_sf"/>
</dbReference>
<dbReference type="PROSITE" id="PS50041">
    <property type="entry name" value="C_TYPE_LECTIN_2"/>
    <property type="match status" value="1"/>
</dbReference>
<evidence type="ECO:0000259" key="1">
    <source>
        <dbReference type="PROSITE" id="PS50041"/>
    </source>
</evidence>
<protein>
    <recommendedName>
        <fullName evidence="1">C-type lectin domain-containing protein</fullName>
    </recommendedName>
</protein>
<dbReference type="CDD" id="cd00037">
    <property type="entry name" value="CLECT"/>
    <property type="match status" value="1"/>
</dbReference>
<dbReference type="Pfam" id="PF00059">
    <property type="entry name" value="Lectin_C"/>
    <property type="match status" value="1"/>
</dbReference>
<dbReference type="PANTHER" id="PTHR45784">
    <property type="entry name" value="C-TYPE LECTIN DOMAIN FAMILY 20 MEMBER A-RELATED"/>
    <property type="match status" value="1"/>
</dbReference>
<sequence length="206" mass="23356">MEALQYCREHHADLVSVSSEQIQRWVEGWAKGASSPHVWLGLRYSCNLGFWFWVKGVTVCYENWASDAEREQGCARRVGAVARDGGQWVSLPETNKLNFICTNERKSVSVHQGRVCMRVCISMCDVLLNLILIVHVCMSLLVRMSSHRSVEQLWRNPISGEGGVGPEVTDEESLSSGSRFHCKQLHYNYYSLSICALLLHCLCHTH</sequence>
<proteinExistence type="predicted"/>
<dbReference type="PANTHER" id="PTHR45784:SF3">
    <property type="entry name" value="C-TYPE LECTIN DOMAIN FAMILY 4 MEMBER K-LIKE-RELATED"/>
    <property type="match status" value="1"/>
</dbReference>
<organism evidence="2 3">
    <name type="scientific">Coilia grayii</name>
    <name type="common">Gray's grenadier anchovy</name>
    <dbReference type="NCBI Taxonomy" id="363190"/>
    <lineage>
        <taxon>Eukaryota</taxon>
        <taxon>Metazoa</taxon>
        <taxon>Chordata</taxon>
        <taxon>Craniata</taxon>
        <taxon>Vertebrata</taxon>
        <taxon>Euteleostomi</taxon>
        <taxon>Actinopterygii</taxon>
        <taxon>Neopterygii</taxon>
        <taxon>Teleostei</taxon>
        <taxon>Clupei</taxon>
        <taxon>Clupeiformes</taxon>
        <taxon>Clupeoidei</taxon>
        <taxon>Engraulidae</taxon>
        <taxon>Coilinae</taxon>
        <taxon>Coilia</taxon>
    </lineage>
</organism>
<accession>A0ABD1IVI5</accession>
<dbReference type="SUPFAM" id="SSF56436">
    <property type="entry name" value="C-type lectin-like"/>
    <property type="match status" value="1"/>
</dbReference>
<evidence type="ECO:0000313" key="2">
    <source>
        <dbReference type="EMBL" id="KAL2078889.1"/>
    </source>
</evidence>
<comment type="caution">
    <text evidence="2">The sequence shown here is derived from an EMBL/GenBank/DDBJ whole genome shotgun (WGS) entry which is preliminary data.</text>
</comment>
<keyword evidence="3" id="KW-1185">Reference proteome</keyword>
<dbReference type="InterPro" id="IPR016187">
    <property type="entry name" value="CTDL_fold"/>
</dbReference>
<dbReference type="EMBL" id="JBHFQA010000022">
    <property type="protein sequence ID" value="KAL2078889.1"/>
    <property type="molecule type" value="Genomic_DNA"/>
</dbReference>